<reference evidence="2" key="1">
    <citation type="submission" date="2016-11" db="UniProtKB">
        <authorList>
            <consortium name="WormBaseParasite"/>
        </authorList>
    </citation>
    <scope>IDENTIFICATION</scope>
</reference>
<dbReference type="WBParaSite" id="L893_g19944.t1">
    <property type="protein sequence ID" value="L893_g19944.t1"/>
    <property type="gene ID" value="L893_g19944"/>
</dbReference>
<accession>A0A1I7YUW6</accession>
<protein>
    <submittedName>
        <fullName evidence="2">F-box domain-containing protein</fullName>
    </submittedName>
</protein>
<dbReference type="Proteomes" id="UP000095287">
    <property type="component" value="Unplaced"/>
</dbReference>
<dbReference type="AlphaFoldDB" id="A0A1I7YUW6"/>
<name>A0A1I7YUW6_9BILA</name>
<evidence type="ECO:0000313" key="2">
    <source>
        <dbReference type="WBParaSite" id="L893_g19944.t1"/>
    </source>
</evidence>
<organism evidence="1 2">
    <name type="scientific">Steinernema glaseri</name>
    <dbReference type="NCBI Taxonomy" id="37863"/>
    <lineage>
        <taxon>Eukaryota</taxon>
        <taxon>Metazoa</taxon>
        <taxon>Ecdysozoa</taxon>
        <taxon>Nematoda</taxon>
        <taxon>Chromadorea</taxon>
        <taxon>Rhabditida</taxon>
        <taxon>Tylenchina</taxon>
        <taxon>Panagrolaimomorpha</taxon>
        <taxon>Strongyloidoidea</taxon>
        <taxon>Steinernematidae</taxon>
        <taxon>Steinernema</taxon>
    </lineage>
</organism>
<sequence>MDHLSYDLVEEIASYLPRSELETIARVAARSADLENWSIASEDQLERRFPLVVFVHVQGFEHEQKKTEKAPRIRLSVEKVLSDGSREEWDFKNWRYAWIQRASIHASLHDDASVMCPRTVLKESDMHQVLRLVSLPVDSSTKTFLSIRYHYNSGIPPEDLVDLFWKVAQKTQKDFAYVTVGNTDEFRLRVFDGFIADSIKRGSFLEDLFYWSRSIPQRDLCEAIASIIGKRRGRPLTAYFQEISIEPDGLELIVDAWLQSDGTFEEKVVESENYNNHSEAVWAMIKEKYKAVVQWQDLGLYAYPMESPTGFVAHPKKLSSLFISPTEIRVVKFEPWHVPVDFQSIDSLVGKWREGCGFYVWRRKWKLYFQFNTDDDWFKLVEKYGPAVDEGSRLQIAHPICPTVLEVEKCDDWFEIGVKHELFTEEKLESFVAEWKEGNGKTLVNGLTRMEVEVKESLFLSLPQSHSHPLGNVRCLLSEEGGLDKFASYVMRISIVPIDPEDVED</sequence>
<evidence type="ECO:0000313" key="1">
    <source>
        <dbReference type="Proteomes" id="UP000095287"/>
    </source>
</evidence>
<keyword evidence="1" id="KW-1185">Reference proteome</keyword>
<proteinExistence type="predicted"/>